<evidence type="ECO:0000313" key="1">
    <source>
        <dbReference type="EMBL" id="MBA8930566.1"/>
    </source>
</evidence>
<reference evidence="1 2" key="1">
    <citation type="submission" date="2020-08" db="EMBL/GenBank/DDBJ databases">
        <title>Genomic Encyclopedia of Archaeal and Bacterial Type Strains, Phase II (KMG-II): from individual species to whole genera.</title>
        <authorList>
            <person name="Goeker M."/>
        </authorList>
    </citation>
    <scope>NUCLEOTIDE SEQUENCE [LARGE SCALE GENOMIC DNA]</scope>
    <source>
        <strain evidence="1 2">DSM 43850</strain>
    </source>
</reference>
<dbReference type="Proteomes" id="UP000517916">
    <property type="component" value="Unassembled WGS sequence"/>
</dbReference>
<gene>
    <name evidence="1" type="ORF">BC739_007813</name>
</gene>
<comment type="caution">
    <text evidence="1">The sequence shown here is derived from an EMBL/GenBank/DDBJ whole genome shotgun (WGS) entry which is preliminary data.</text>
</comment>
<name>A0ABR6BUG7_9PSEU</name>
<proteinExistence type="predicted"/>
<evidence type="ECO:0000313" key="2">
    <source>
        <dbReference type="Proteomes" id="UP000517916"/>
    </source>
</evidence>
<protein>
    <submittedName>
        <fullName evidence="1">Uncharacterized protein</fullName>
    </submittedName>
</protein>
<accession>A0ABR6BUG7</accession>
<sequence length="31" mass="3240">MRASADVGCFVAETAIMVAAVATGELTRNRK</sequence>
<organism evidence="1 2">
    <name type="scientific">Kutzneria viridogrisea</name>
    <dbReference type="NCBI Taxonomy" id="47990"/>
    <lineage>
        <taxon>Bacteria</taxon>
        <taxon>Bacillati</taxon>
        <taxon>Actinomycetota</taxon>
        <taxon>Actinomycetes</taxon>
        <taxon>Pseudonocardiales</taxon>
        <taxon>Pseudonocardiaceae</taxon>
        <taxon>Kutzneria</taxon>
    </lineage>
</organism>
<dbReference type="EMBL" id="JACJID010000007">
    <property type="protein sequence ID" value="MBA8930566.1"/>
    <property type="molecule type" value="Genomic_DNA"/>
</dbReference>
<keyword evidence="2" id="KW-1185">Reference proteome</keyword>